<organism evidence="4 5">
    <name type="scientific">Metabacillus idriensis</name>
    <dbReference type="NCBI Taxonomy" id="324768"/>
    <lineage>
        <taxon>Bacteria</taxon>
        <taxon>Bacillati</taxon>
        <taxon>Bacillota</taxon>
        <taxon>Bacilli</taxon>
        <taxon>Bacillales</taxon>
        <taxon>Bacillaceae</taxon>
        <taxon>Metabacillus</taxon>
    </lineage>
</organism>
<dbReference type="InterPro" id="IPR006668">
    <property type="entry name" value="Mg_transptr_MgtE_intracell_dom"/>
</dbReference>
<keyword evidence="2" id="KW-0472">Membrane</keyword>
<dbReference type="Pfam" id="PF03448">
    <property type="entry name" value="MgtE_N"/>
    <property type="match status" value="1"/>
</dbReference>
<evidence type="ECO:0000256" key="1">
    <source>
        <dbReference type="SAM" id="MobiDB-lite"/>
    </source>
</evidence>
<evidence type="ECO:0000313" key="5">
    <source>
        <dbReference type="Proteomes" id="UP000441585"/>
    </source>
</evidence>
<dbReference type="EMBL" id="WKKF01000001">
    <property type="protein sequence ID" value="MRX53670.1"/>
    <property type="molecule type" value="Genomic_DNA"/>
</dbReference>
<evidence type="ECO:0000256" key="2">
    <source>
        <dbReference type="SAM" id="Phobius"/>
    </source>
</evidence>
<keyword evidence="5" id="KW-1185">Reference proteome</keyword>
<name>A0A6I2M677_9BACI</name>
<reference evidence="4 5" key="1">
    <citation type="submission" date="2019-11" db="EMBL/GenBank/DDBJ databases">
        <title>Bacillus idriensis genome.</title>
        <authorList>
            <person name="Konopka E.N."/>
            <person name="Newman J.D."/>
        </authorList>
    </citation>
    <scope>NUCLEOTIDE SEQUENCE [LARGE SCALE GENOMIC DNA]</scope>
    <source>
        <strain evidence="4 5">DSM 19097</strain>
    </source>
</reference>
<evidence type="ECO:0000259" key="3">
    <source>
        <dbReference type="Pfam" id="PF03448"/>
    </source>
</evidence>
<dbReference type="AlphaFoldDB" id="A0A6I2M677"/>
<protein>
    <recommendedName>
        <fullName evidence="3">Magnesium transporter MgtE intracellular domain-containing protein</fullName>
    </recommendedName>
</protein>
<comment type="caution">
    <text evidence="4">The sequence shown here is derived from an EMBL/GenBank/DDBJ whole genome shotgun (WGS) entry which is preliminary data.</text>
</comment>
<gene>
    <name evidence="4" type="ORF">GJU41_06770</name>
</gene>
<keyword evidence="2" id="KW-0812">Transmembrane</keyword>
<dbReference type="RefSeq" id="WP_070877252.1">
    <property type="nucleotide sequence ID" value="NZ_CAJFZX010000003.1"/>
</dbReference>
<accession>A0A6I2M677</accession>
<evidence type="ECO:0000313" key="4">
    <source>
        <dbReference type="EMBL" id="MRX53670.1"/>
    </source>
</evidence>
<dbReference type="Proteomes" id="UP000441585">
    <property type="component" value="Unassembled WGS sequence"/>
</dbReference>
<feature type="transmembrane region" description="Helical" evidence="2">
    <location>
        <begin position="17"/>
        <end position="40"/>
    </location>
</feature>
<sequence length="198" mass="22072">MKNTVKNNENDSSKLQWMLFVIVIPVLFTVTFITVILTVAGVDVAEKMKEAISHIPGTAELTSVEEKNNSENANTAPAAELEEENKLQKTTIDKQQQEISALENEADLKVREIQQLSQEIKSLKEQLQASDNKEKEGKDIATLYDKMSSKKAAEIIPFLSDEEALRILTSINDDQVIAVLEKMSAEDAARYTKMLADS</sequence>
<keyword evidence="2" id="KW-1133">Transmembrane helix</keyword>
<proteinExistence type="predicted"/>
<dbReference type="SUPFAM" id="SSF158791">
    <property type="entry name" value="MgtE N-terminal domain-like"/>
    <property type="match status" value="1"/>
</dbReference>
<feature type="region of interest" description="Disordered" evidence="1">
    <location>
        <begin position="64"/>
        <end position="85"/>
    </location>
</feature>
<feature type="domain" description="Magnesium transporter MgtE intracellular" evidence="3">
    <location>
        <begin position="137"/>
        <end position="194"/>
    </location>
</feature>